<keyword evidence="2" id="KW-1185">Reference proteome</keyword>
<organism evidence="1 2">
    <name type="scientific">Dendrobium chrysotoxum</name>
    <name type="common">Orchid</name>
    <dbReference type="NCBI Taxonomy" id="161865"/>
    <lineage>
        <taxon>Eukaryota</taxon>
        <taxon>Viridiplantae</taxon>
        <taxon>Streptophyta</taxon>
        <taxon>Embryophyta</taxon>
        <taxon>Tracheophyta</taxon>
        <taxon>Spermatophyta</taxon>
        <taxon>Magnoliopsida</taxon>
        <taxon>Liliopsida</taxon>
        <taxon>Asparagales</taxon>
        <taxon>Orchidaceae</taxon>
        <taxon>Epidendroideae</taxon>
        <taxon>Malaxideae</taxon>
        <taxon>Dendrobiinae</taxon>
        <taxon>Dendrobium</taxon>
    </lineage>
</organism>
<evidence type="ECO:0000313" key="2">
    <source>
        <dbReference type="Proteomes" id="UP000775213"/>
    </source>
</evidence>
<dbReference type="EMBL" id="JAGFBR010000016">
    <property type="protein sequence ID" value="KAH0453597.1"/>
    <property type="molecule type" value="Genomic_DNA"/>
</dbReference>
<sequence length="96" mass="11462">MRPAEYKRSRLARNRKIIHRAYGGVLSALLDRSIYLVPVDLKVGQFVYVIHNGIKFSYVMLKIYEENKDEDGFLCHKKQREFIWSSHFQPSLDRFQ</sequence>
<dbReference type="SUPFAM" id="SSF54236">
    <property type="entry name" value="Ubiquitin-like"/>
    <property type="match status" value="1"/>
</dbReference>
<dbReference type="Gene3D" id="3.10.20.90">
    <property type="entry name" value="Phosphatidylinositol 3-kinase Catalytic Subunit, Chain A, domain 1"/>
    <property type="match status" value="1"/>
</dbReference>
<evidence type="ECO:0000313" key="1">
    <source>
        <dbReference type="EMBL" id="KAH0453597.1"/>
    </source>
</evidence>
<reference evidence="1 2" key="1">
    <citation type="journal article" date="2021" name="Hortic Res">
        <title>Chromosome-scale assembly of the Dendrobium chrysotoxum genome enhances the understanding of orchid evolution.</title>
        <authorList>
            <person name="Zhang Y."/>
            <person name="Zhang G.Q."/>
            <person name="Zhang D."/>
            <person name="Liu X.D."/>
            <person name="Xu X.Y."/>
            <person name="Sun W.H."/>
            <person name="Yu X."/>
            <person name="Zhu X."/>
            <person name="Wang Z.W."/>
            <person name="Zhao X."/>
            <person name="Zhong W.Y."/>
            <person name="Chen H."/>
            <person name="Yin W.L."/>
            <person name="Huang T."/>
            <person name="Niu S.C."/>
            <person name="Liu Z.J."/>
        </authorList>
    </citation>
    <scope>NUCLEOTIDE SEQUENCE [LARGE SCALE GENOMIC DNA]</scope>
    <source>
        <strain evidence="1">Lindl</strain>
    </source>
</reference>
<proteinExistence type="predicted"/>
<name>A0AAV7GBH5_DENCH</name>
<accession>A0AAV7GBH5</accession>
<protein>
    <submittedName>
        <fullName evidence="1">Uncharacterized protein</fullName>
    </submittedName>
</protein>
<comment type="caution">
    <text evidence="1">The sequence shown here is derived from an EMBL/GenBank/DDBJ whole genome shotgun (WGS) entry which is preliminary data.</text>
</comment>
<gene>
    <name evidence="1" type="ORF">IEQ34_017921</name>
</gene>
<dbReference type="InterPro" id="IPR029071">
    <property type="entry name" value="Ubiquitin-like_domsf"/>
</dbReference>
<dbReference type="AlphaFoldDB" id="A0AAV7GBH5"/>
<dbReference type="Proteomes" id="UP000775213">
    <property type="component" value="Unassembled WGS sequence"/>
</dbReference>